<evidence type="ECO:0000313" key="2">
    <source>
        <dbReference type="EMBL" id="MBF9141347.1"/>
    </source>
</evidence>
<dbReference type="PANTHER" id="PTHR47432">
    <property type="entry name" value="CELL WALL ASSEMBLY REGULATOR SMI1"/>
    <property type="match status" value="1"/>
</dbReference>
<sequence length="191" mass="21327">MTNAMQEVWARFENWLQAHAPQLLENLSLGASETALEKLAQTLDAALPDDFLAFYRIHNGQQSQSGGLINAEELLSVPRMLEEWTVWNDLLAGGDFEGASSTPARGIRADWWNPRWLPLTYDGAGNHCCLDLAPADGGTYGQVIRMWHDDAERTLLASSFTEWITDYVQALEAGQYVFSEDYDGILSVDDL</sequence>
<gene>
    <name evidence="2" type="ORF">I2I01_06860</name>
</gene>
<organism evidence="2 3">
    <name type="scientific">Hymenobacter properus</name>
    <dbReference type="NCBI Taxonomy" id="2791026"/>
    <lineage>
        <taxon>Bacteria</taxon>
        <taxon>Pseudomonadati</taxon>
        <taxon>Bacteroidota</taxon>
        <taxon>Cytophagia</taxon>
        <taxon>Cytophagales</taxon>
        <taxon>Hymenobacteraceae</taxon>
        <taxon>Hymenobacter</taxon>
    </lineage>
</organism>
<dbReference type="RefSeq" id="WP_196285719.1">
    <property type="nucleotide sequence ID" value="NZ_JADQDP010000002.1"/>
</dbReference>
<evidence type="ECO:0000259" key="1">
    <source>
        <dbReference type="SMART" id="SM00860"/>
    </source>
</evidence>
<keyword evidence="3" id="KW-1185">Reference proteome</keyword>
<name>A0A931BFI1_9BACT</name>
<dbReference type="InterPro" id="IPR018958">
    <property type="entry name" value="Knr4/Smi1-like_dom"/>
</dbReference>
<feature type="domain" description="Knr4/Smi1-like" evidence="1">
    <location>
        <begin position="30"/>
        <end position="166"/>
    </location>
</feature>
<comment type="caution">
    <text evidence="2">The sequence shown here is derived from an EMBL/GenBank/DDBJ whole genome shotgun (WGS) entry which is preliminary data.</text>
</comment>
<dbReference type="InterPro" id="IPR051873">
    <property type="entry name" value="KNR4/SMI1_regulator"/>
</dbReference>
<accession>A0A931BFI1</accession>
<evidence type="ECO:0000313" key="3">
    <source>
        <dbReference type="Proteomes" id="UP000645610"/>
    </source>
</evidence>
<reference evidence="2 3" key="1">
    <citation type="submission" date="2020-11" db="EMBL/GenBank/DDBJ databases">
        <authorList>
            <person name="Kim M.K."/>
        </authorList>
    </citation>
    <scope>NUCLEOTIDE SEQUENCE [LARGE SCALE GENOMIC DNA]</scope>
    <source>
        <strain evidence="2 3">BT439</strain>
    </source>
</reference>
<dbReference type="Pfam" id="PF09346">
    <property type="entry name" value="SMI1_KNR4"/>
    <property type="match status" value="1"/>
</dbReference>
<dbReference type="AlphaFoldDB" id="A0A931BFI1"/>
<proteinExistence type="predicted"/>
<protein>
    <submittedName>
        <fullName evidence="2">SMI1/KNR4 family protein</fullName>
    </submittedName>
</protein>
<dbReference type="SMART" id="SM00860">
    <property type="entry name" value="SMI1_KNR4"/>
    <property type="match status" value="1"/>
</dbReference>
<dbReference type="Proteomes" id="UP000645610">
    <property type="component" value="Unassembled WGS sequence"/>
</dbReference>
<dbReference type="SUPFAM" id="SSF160631">
    <property type="entry name" value="SMI1/KNR4-like"/>
    <property type="match status" value="1"/>
</dbReference>
<dbReference type="EMBL" id="JADQDP010000002">
    <property type="protein sequence ID" value="MBF9141347.1"/>
    <property type="molecule type" value="Genomic_DNA"/>
</dbReference>
<dbReference type="InterPro" id="IPR037883">
    <property type="entry name" value="Knr4/Smi1-like_sf"/>
</dbReference>
<dbReference type="Gene3D" id="3.40.1580.10">
    <property type="entry name" value="SMI1/KNR4-like"/>
    <property type="match status" value="1"/>
</dbReference>
<dbReference type="PANTHER" id="PTHR47432:SF1">
    <property type="entry name" value="CELL WALL ASSEMBLY REGULATOR SMI1"/>
    <property type="match status" value="1"/>
</dbReference>